<dbReference type="InterPro" id="IPR011035">
    <property type="entry name" value="Ribosomal_bL25/Gln-tRNA_synth"/>
</dbReference>
<evidence type="ECO:0000256" key="5">
    <source>
        <dbReference type="HAMAP-Rule" id="MF_01334"/>
    </source>
</evidence>
<proteinExistence type="inferred from homology"/>
<evidence type="ECO:0000256" key="6">
    <source>
        <dbReference type="SAM" id="MobiDB-lite"/>
    </source>
</evidence>
<organism evidence="9 10">
    <name type="scientific">Tepidamorphus gemmatus</name>
    <dbReference type="NCBI Taxonomy" id="747076"/>
    <lineage>
        <taxon>Bacteria</taxon>
        <taxon>Pseudomonadati</taxon>
        <taxon>Pseudomonadota</taxon>
        <taxon>Alphaproteobacteria</taxon>
        <taxon>Hyphomicrobiales</taxon>
        <taxon>Tepidamorphaceae</taxon>
        <taxon>Tepidamorphus</taxon>
    </lineage>
</organism>
<dbReference type="GO" id="GO:0006412">
    <property type="term" value="P:translation"/>
    <property type="evidence" value="ECO:0007669"/>
    <property type="project" value="UniProtKB-UniRule"/>
</dbReference>
<dbReference type="GO" id="GO:0008097">
    <property type="term" value="F:5S rRNA binding"/>
    <property type="evidence" value="ECO:0007669"/>
    <property type="project" value="InterPro"/>
</dbReference>
<evidence type="ECO:0000256" key="4">
    <source>
        <dbReference type="ARBA" id="ARBA00023274"/>
    </source>
</evidence>
<sequence length="203" mass="21820">MTATVSLTATARPRVGKGAARAERRAGRIPAVIYGGKEPAMPISLEARDLIHRVHSIHFMTTIFEIDVDGKKTRVLPRDVQLDPVKDFPVHVDFLRLTAGGRVAVAVPVNFLNEEDCPGIRRGGVLNVVRHEIEVMAPADAIPDHIDADLANLDLGDSLHISAVKLPDNVTPTITDRDFTIATIAAPAGLRSESDSQEDGEGA</sequence>
<keyword evidence="2 5" id="KW-0694">RNA-binding</keyword>
<dbReference type="CDD" id="cd00495">
    <property type="entry name" value="Ribosomal_L25_TL5_CTC"/>
    <property type="match status" value="1"/>
</dbReference>
<reference evidence="9 10" key="1">
    <citation type="submission" date="2019-03" db="EMBL/GenBank/DDBJ databases">
        <title>Genomic Encyclopedia of Type Strains, Phase IV (KMG-IV): sequencing the most valuable type-strain genomes for metagenomic binning, comparative biology and taxonomic classification.</title>
        <authorList>
            <person name="Goeker M."/>
        </authorList>
    </citation>
    <scope>NUCLEOTIDE SEQUENCE [LARGE SCALE GENOMIC DNA]</scope>
    <source>
        <strain evidence="9 10">DSM 19345</strain>
    </source>
</reference>
<dbReference type="RefSeq" id="WP_132804983.1">
    <property type="nucleotide sequence ID" value="NZ_SMAK01000001.1"/>
</dbReference>
<dbReference type="InterPro" id="IPR020056">
    <property type="entry name" value="Rbsml_bL25/Gln-tRNA_synth_N"/>
</dbReference>
<dbReference type="Gene3D" id="2.40.240.10">
    <property type="entry name" value="Ribosomal Protein L25, Chain P"/>
    <property type="match status" value="1"/>
</dbReference>
<dbReference type="GO" id="GO:0022625">
    <property type="term" value="C:cytosolic large ribosomal subunit"/>
    <property type="evidence" value="ECO:0007669"/>
    <property type="project" value="TreeGrafter"/>
</dbReference>
<dbReference type="InterPro" id="IPR037121">
    <property type="entry name" value="Ribosomal_bL25_C"/>
</dbReference>
<dbReference type="SUPFAM" id="SSF50715">
    <property type="entry name" value="Ribosomal protein L25-like"/>
    <property type="match status" value="1"/>
</dbReference>
<feature type="region of interest" description="Disordered" evidence="6">
    <location>
        <begin position="1"/>
        <end position="20"/>
    </location>
</feature>
<dbReference type="GO" id="GO:0003735">
    <property type="term" value="F:structural constituent of ribosome"/>
    <property type="evidence" value="ECO:0007669"/>
    <property type="project" value="InterPro"/>
</dbReference>
<accession>A0A4R3MLE8</accession>
<dbReference type="NCBIfam" id="NF004612">
    <property type="entry name" value="PRK05943.1"/>
    <property type="match status" value="1"/>
</dbReference>
<feature type="domain" description="Large ribosomal subunit protein bL25 beta" evidence="8">
    <location>
        <begin position="103"/>
        <end position="187"/>
    </location>
</feature>
<dbReference type="Pfam" id="PF14693">
    <property type="entry name" value="Ribosomal_TL5_C"/>
    <property type="match status" value="1"/>
</dbReference>
<dbReference type="PANTHER" id="PTHR33284:SF1">
    <property type="entry name" value="RIBOSOMAL PROTEIN L25_GLN-TRNA SYNTHETASE, ANTI-CODON-BINDING DOMAIN-CONTAINING PROTEIN"/>
    <property type="match status" value="1"/>
</dbReference>
<evidence type="ECO:0000313" key="10">
    <source>
        <dbReference type="Proteomes" id="UP000295678"/>
    </source>
</evidence>
<evidence type="ECO:0000259" key="7">
    <source>
        <dbReference type="Pfam" id="PF01386"/>
    </source>
</evidence>
<dbReference type="NCBIfam" id="NF004128">
    <property type="entry name" value="PRK05618.1-2"/>
    <property type="match status" value="1"/>
</dbReference>
<dbReference type="EMBL" id="SMAK01000001">
    <property type="protein sequence ID" value="TCT13618.1"/>
    <property type="molecule type" value="Genomic_DNA"/>
</dbReference>
<name>A0A4R3MLE8_9HYPH</name>
<dbReference type="HAMAP" id="MF_01334">
    <property type="entry name" value="Ribosomal_bL25_CTC"/>
    <property type="match status" value="1"/>
</dbReference>
<dbReference type="Gene3D" id="2.170.120.20">
    <property type="entry name" value="Ribosomal protein L25, beta domain"/>
    <property type="match status" value="1"/>
</dbReference>
<dbReference type="InterPro" id="IPR020930">
    <property type="entry name" value="Ribosomal_uL5_bac-type"/>
</dbReference>
<dbReference type="NCBIfam" id="TIGR00731">
    <property type="entry name" value="bL25_bact_ctc"/>
    <property type="match status" value="1"/>
</dbReference>
<evidence type="ECO:0000256" key="3">
    <source>
        <dbReference type="ARBA" id="ARBA00022980"/>
    </source>
</evidence>
<comment type="function">
    <text evidence="5">This is one of the proteins that binds to the 5S RNA in the ribosome where it forms part of the central protuberance.</text>
</comment>
<dbReference type="Pfam" id="PF01386">
    <property type="entry name" value="Ribosomal_L25p"/>
    <property type="match status" value="1"/>
</dbReference>
<keyword evidence="1 5" id="KW-0699">rRNA-binding</keyword>
<dbReference type="AlphaFoldDB" id="A0A4R3MLE8"/>
<dbReference type="Proteomes" id="UP000295678">
    <property type="component" value="Unassembled WGS sequence"/>
</dbReference>
<evidence type="ECO:0000256" key="2">
    <source>
        <dbReference type="ARBA" id="ARBA00022884"/>
    </source>
</evidence>
<protein>
    <recommendedName>
        <fullName evidence="5">Large ribosomal subunit protein bL25</fullName>
    </recommendedName>
    <alternativeName>
        <fullName evidence="5">General stress protein CTC</fullName>
    </alternativeName>
</protein>
<dbReference type="InterPro" id="IPR029751">
    <property type="entry name" value="Ribosomal_L25_dom"/>
</dbReference>
<feature type="domain" description="Large ribosomal subunit protein bL25 L25" evidence="7">
    <location>
        <begin position="7"/>
        <end position="94"/>
    </location>
</feature>
<comment type="subunit">
    <text evidence="5">Part of the 50S ribosomal subunit; part of the 5S rRNA/L5/L18/L25 subcomplex. Contacts the 5S rRNA. Binds to the 5S rRNA independently of L5 and L18.</text>
</comment>
<keyword evidence="10" id="KW-1185">Reference proteome</keyword>
<dbReference type="OrthoDB" id="9806411at2"/>
<evidence type="ECO:0000259" key="8">
    <source>
        <dbReference type="Pfam" id="PF14693"/>
    </source>
</evidence>
<dbReference type="PANTHER" id="PTHR33284">
    <property type="entry name" value="RIBOSOMAL PROTEIN L25/GLN-TRNA SYNTHETASE, ANTI-CODON-BINDING DOMAIN-CONTAINING PROTEIN"/>
    <property type="match status" value="1"/>
</dbReference>
<evidence type="ECO:0000256" key="1">
    <source>
        <dbReference type="ARBA" id="ARBA00022730"/>
    </source>
</evidence>
<keyword evidence="3 5" id="KW-0689">Ribosomal protein</keyword>
<comment type="similarity">
    <text evidence="5">Belongs to the bacterial ribosomal protein bL25 family. CTC subfamily.</text>
</comment>
<dbReference type="InterPro" id="IPR020057">
    <property type="entry name" value="Ribosomal_bL25_b-dom"/>
</dbReference>
<comment type="caution">
    <text evidence="9">The sequence shown here is derived from an EMBL/GenBank/DDBJ whole genome shotgun (WGS) entry which is preliminary data.</text>
</comment>
<keyword evidence="4 5" id="KW-0687">Ribonucleoprotein</keyword>
<gene>
    <name evidence="5" type="primary">rplY</name>
    <name evidence="5" type="synonym">ctc</name>
    <name evidence="9" type="ORF">EDC22_101488</name>
</gene>
<dbReference type="InterPro" id="IPR001021">
    <property type="entry name" value="Ribosomal_bL25_long"/>
</dbReference>
<evidence type="ECO:0000313" key="9">
    <source>
        <dbReference type="EMBL" id="TCT13618.1"/>
    </source>
</evidence>